<protein>
    <submittedName>
        <fullName evidence="2">Uncharacterized protein</fullName>
    </submittedName>
</protein>
<accession>A0A6J5L399</accession>
<evidence type="ECO:0000313" key="2">
    <source>
        <dbReference type="EMBL" id="CAB4127727.1"/>
    </source>
</evidence>
<organism evidence="2">
    <name type="scientific">uncultured Caudovirales phage</name>
    <dbReference type="NCBI Taxonomy" id="2100421"/>
    <lineage>
        <taxon>Viruses</taxon>
        <taxon>Duplodnaviria</taxon>
        <taxon>Heunggongvirae</taxon>
        <taxon>Uroviricota</taxon>
        <taxon>Caudoviricetes</taxon>
        <taxon>Peduoviridae</taxon>
        <taxon>Maltschvirus</taxon>
        <taxon>Maltschvirus maltsch</taxon>
    </lineage>
</organism>
<dbReference type="EMBL" id="LR796216">
    <property type="protein sequence ID" value="CAB4127727.1"/>
    <property type="molecule type" value="Genomic_DNA"/>
</dbReference>
<proteinExistence type="predicted"/>
<feature type="region of interest" description="Disordered" evidence="1">
    <location>
        <begin position="1"/>
        <end position="23"/>
    </location>
</feature>
<dbReference type="EMBL" id="LR796286">
    <property type="protein sequence ID" value="CAB4134196.1"/>
    <property type="molecule type" value="Genomic_DNA"/>
</dbReference>
<evidence type="ECO:0000313" key="3">
    <source>
        <dbReference type="EMBL" id="CAB4134196.1"/>
    </source>
</evidence>
<sequence>MAKVTKSSNPKPDIKKQQTMSPFSRDFMNGEQAYATPELLKKLATEWENEVWSNENINDPYSYLMSLGIRPRQARRWCETYDFFKEAYETVKEILFMRQYNRIKEVDCTKAEFMFVDYNSEYKEVYNWKANLKAKAQSSQEMYVPVQSSVKVKHD</sequence>
<evidence type="ECO:0000256" key="1">
    <source>
        <dbReference type="SAM" id="MobiDB-lite"/>
    </source>
</evidence>
<reference evidence="2" key="1">
    <citation type="submission" date="2020-04" db="EMBL/GenBank/DDBJ databases">
        <authorList>
            <person name="Chiriac C."/>
            <person name="Salcher M."/>
            <person name="Ghai R."/>
            <person name="Kavagutti S V."/>
        </authorList>
    </citation>
    <scope>NUCLEOTIDE SEQUENCE</scope>
</reference>
<feature type="compositionally biased region" description="Polar residues" evidence="1">
    <location>
        <begin position="1"/>
        <end position="10"/>
    </location>
</feature>
<gene>
    <name evidence="3" type="ORF">UFOVP268_28</name>
    <name evidence="2" type="ORF">UFOVP97_10</name>
</gene>
<name>A0A6J5L399_9CAUD</name>